<dbReference type="Proteomes" id="UP000824469">
    <property type="component" value="Unassembled WGS sequence"/>
</dbReference>
<protein>
    <submittedName>
        <fullName evidence="2">Uncharacterized protein</fullName>
    </submittedName>
</protein>
<dbReference type="PANTHER" id="PTHR11802">
    <property type="entry name" value="SERINE PROTEASE FAMILY S10 SERINE CARBOXYPEPTIDASE"/>
    <property type="match status" value="1"/>
</dbReference>
<dbReference type="InterPro" id="IPR001563">
    <property type="entry name" value="Peptidase_S10"/>
</dbReference>
<dbReference type="GO" id="GO:0005773">
    <property type="term" value="C:vacuole"/>
    <property type="evidence" value="ECO:0007669"/>
    <property type="project" value="TreeGrafter"/>
</dbReference>
<dbReference type="GO" id="GO:0006508">
    <property type="term" value="P:proteolysis"/>
    <property type="evidence" value="ECO:0007669"/>
    <property type="project" value="InterPro"/>
</dbReference>
<sequence>ESYVGLYVPELAELITNRNKVSSKSLYINFKGFMVGNPLTDTAHDWDGIVDYVWSHAIVSDETYNIIKTN</sequence>
<feature type="non-terminal residue" evidence="2">
    <location>
        <position position="70"/>
    </location>
</feature>
<proteinExistence type="inferred from homology"/>
<feature type="non-terminal residue" evidence="2">
    <location>
        <position position="1"/>
    </location>
</feature>
<dbReference type="InterPro" id="IPR029058">
    <property type="entry name" value="AB_hydrolase_fold"/>
</dbReference>
<dbReference type="AlphaFoldDB" id="A0AA38GX46"/>
<dbReference type="OMA" id="YVWSHAI"/>
<reference evidence="2 3" key="1">
    <citation type="journal article" date="2021" name="Nat. Plants">
        <title>The Taxus genome provides insights into paclitaxel biosynthesis.</title>
        <authorList>
            <person name="Xiong X."/>
            <person name="Gou J."/>
            <person name="Liao Q."/>
            <person name="Li Y."/>
            <person name="Zhou Q."/>
            <person name="Bi G."/>
            <person name="Li C."/>
            <person name="Du R."/>
            <person name="Wang X."/>
            <person name="Sun T."/>
            <person name="Guo L."/>
            <person name="Liang H."/>
            <person name="Lu P."/>
            <person name="Wu Y."/>
            <person name="Zhang Z."/>
            <person name="Ro D.K."/>
            <person name="Shang Y."/>
            <person name="Huang S."/>
            <person name="Yan J."/>
        </authorList>
    </citation>
    <scope>NUCLEOTIDE SEQUENCE [LARGE SCALE GENOMIC DNA]</scope>
    <source>
        <strain evidence="2">Ta-2019</strain>
    </source>
</reference>
<dbReference type="Pfam" id="PF00450">
    <property type="entry name" value="Peptidase_S10"/>
    <property type="match status" value="1"/>
</dbReference>
<keyword evidence="3" id="KW-1185">Reference proteome</keyword>
<evidence type="ECO:0000313" key="3">
    <source>
        <dbReference type="Proteomes" id="UP000824469"/>
    </source>
</evidence>
<accession>A0AA38GX46</accession>
<dbReference type="PANTHER" id="PTHR11802:SF15">
    <property type="entry name" value="SERINE CARBOXYPEPTIDASE-LIKE 32"/>
    <property type="match status" value="1"/>
</dbReference>
<dbReference type="GO" id="GO:0004185">
    <property type="term" value="F:serine-type carboxypeptidase activity"/>
    <property type="evidence" value="ECO:0007669"/>
    <property type="project" value="InterPro"/>
</dbReference>
<dbReference type="Gene3D" id="3.40.50.1820">
    <property type="entry name" value="alpha/beta hydrolase"/>
    <property type="match status" value="1"/>
</dbReference>
<dbReference type="EMBL" id="JAHRHJ020000001">
    <property type="protein sequence ID" value="KAH9330893.1"/>
    <property type="molecule type" value="Genomic_DNA"/>
</dbReference>
<comment type="similarity">
    <text evidence="1">Belongs to the peptidase S10 family.</text>
</comment>
<organism evidence="2 3">
    <name type="scientific">Taxus chinensis</name>
    <name type="common">Chinese yew</name>
    <name type="synonym">Taxus wallichiana var. chinensis</name>
    <dbReference type="NCBI Taxonomy" id="29808"/>
    <lineage>
        <taxon>Eukaryota</taxon>
        <taxon>Viridiplantae</taxon>
        <taxon>Streptophyta</taxon>
        <taxon>Embryophyta</taxon>
        <taxon>Tracheophyta</taxon>
        <taxon>Spermatophyta</taxon>
        <taxon>Pinopsida</taxon>
        <taxon>Pinidae</taxon>
        <taxon>Conifers II</taxon>
        <taxon>Cupressales</taxon>
        <taxon>Taxaceae</taxon>
        <taxon>Taxus</taxon>
    </lineage>
</organism>
<evidence type="ECO:0000256" key="1">
    <source>
        <dbReference type="ARBA" id="ARBA00009431"/>
    </source>
</evidence>
<evidence type="ECO:0000313" key="2">
    <source>
        <dbReference type="EMBL" id="KAH9330893.1"/>
    </source>
</evidence>
<name>A0AA38GX46_TAXCH</name>
<comment type="caution">
    <text evidence="2">The sequence shown here is derived from an EMBL/GenBank/DDBJ whole genome shotgun (WGS) entry which is preliminary data.</text>
</comment>
<dbReference type="SUPFAM" id="SSF53474">
    <property type="entry name" value="alpha/beta-Hydrolases"/>
    <property type="match status" value="1"/>
</dbReference>
<gene>
    <name evidence="2" type="ORF">KI387_003001</name>
</gene>